<gene>
    <name evidence="3" type="ORF">NAEGRDRAFT_54716</name>
    <name evidence="4" type="ORF">NAEGRDRAFT_82256</name>
</gene>
<dbReference type="EMBL" id="GG739006">
    <property type="protein sequence ID" value="EFC35841.1"/>
    <property type="molecule type" value="Genomic_DNA"/>
</dbReference>
<protein>
    <submittedName>
        <fullName evidence="4">Predicted protein</fullName>
    </submittedName>
</protein>
<accession>D2W3P5</accession>
<dbReference type="Gene3D" id="3.10.290.30">
    <property type="entry name" value="MM3350-like"/>
    <property type="match status" value="1"/>
</dbReference>
<dbReference type="InterPro" id="IPR012912">
    <property type="entry name" value="Plasmid_pRiA4b_Orf3-like"/>
</dbReference>
<dbReference type="PANTHER" id="PTHR41878">
    <property type="entry name" value="LEXA REPRESSOR-RELATED"/>
    <property type="match status" value="1"/>
</dbReference>
<dbReference type="VEuPathDB" id="AmoebaDB:NAEGRDRAFT_82256"/>
<feature type="compositionally biased region" description="Acidic residues" evidence="1">
    <location>
        <begin position="63"/>
        <end position="77"/>
    </location>
</feature>
<dbReference type="Proteomes" id="UP000006671">
    <property type="component" value="Unassembled WGS sequence"/>
</dbReference>
<dbReference type="GeneID" id="8860628"/>
<dbReference type="RefSeq" id="XP_002668585.1">
    <property type="nucleotide sequence ID" value="XM_002668539.1"/>
</dbReference>
<feature type="compositionally biased region" description="Acidic residues" evidence="1">
    <location>
        <begin position="12"/>
        <end position="39"/>
    </location>
</feature>
<dbReference type="SUPFAM" id="SSF159941">
    <property type="entry name" value="MM3350-like"/>
    <property type="match status" value="1"/>
</dbReference>
<feature type="compositionally biased region" description="Basic and acidic residues" evidence="1">
    <location>
        <begin position="78"/>
        <end position="88"/>
    </location>
</feature>
<dbReference type="KEGG" id="ngr:NAEGRDRAFT_54716"/>
<sequence>MVKLLANKQGSDDDDDDDDYYSDDDDGDYTDDEDGEEELYNSGDRTEKEEFEKRMEMYMKEMLEEEGIDEESDESEEETKIVKKVVEPKKKKQKMESGQSASSSSGQSGVYFNVKFDLPRNKFNRVMCLSVQNANLRHLHNLLMYAFDWDDGHLHMFHTCKGEFTDRSMCQEGKEESKCRLDSVLNRSVDSIDYVYDFSSEWNISISLEKILTEQAMKAQAEKLNIELPNDLTKVVYCCGGLGGSIDEESGKKKGTFDINKENKRKFNIWN</sequence>
<feature type="compositionally biased region" description="Basic and acidic residues" evidence="1">
    <location>
        <begin position="44"/>
        <end position="62"/>
    </location>
</feature>
<feature type="region of interest" description="Disordered" evidence="1">
    <location>
        <begin position="1"/>
        <end position="106"/>
    </location>
</feature>
<evidence type="ECO:0000313" key="5">
    <source>
        <dbReference type="Proteomes" id="UP000006671"/>
    </source>
</evidence>
<proteinExistence type="predicted"/>
<dbReference type="PANTHER" id="PTHR41878:SF1">
    <property type="entry name" value="TNPR PROTEIN"/>
    <property type="match status" value="1"/>
</dbReference>
<evidence type="ECO:0000259" key="2">
    <source>
        <dbReference type="Pfam" id="PF07929"/>
    </source>
</evidence>
<evidence type="ECO:0000256" key="1">
    <source>
        <dbReference type="SAM" id="MobiDB-lite"/>
    </source>
</evidence>
<evidence type="ECO:0000313" key="4">
    <source>
        <dbReference type="EMBL" id="EFC36298.1"/>
    </source>
</evidence>
<dbReference type="AlphaFoldDB" id="D2W3P5"/>
<reference evidence="4 5" key="1">
    <citation type="journal article" date="2010" name="Cell">
        <title>The genome of Naegleria gruberi illuminates early eukaryotic versatility.</title>
        <authorList>
            <person name="Fritz-Laylin L.K."/>
            <person name="Prochnik S.E."/>
            <person name="Ginger M.L."/>
            <person name="Dacks J.B."/>
            <person name="Carpenter M.L."/>
            <person name="Field M.C."/>
            <person name="Kuo A."/>
            <person name="Paredez A."/>
            <person name="Chapman J."/>
            <person name="Pham J."/>
            <person name="Shu S."/>
            <person name="Neupane R."/>
            <person name="Cipriano M."/>
            <person name="Mancuso J."/>
            <person name="Tu H."/>
            <person name="Salamov A."/>
            <person name="Lindquist E."/>
            <person name="Shapiro H."/>
            <person name="Lucas S."/>
            <person name="Grigoriev I.V."/>
            <person name="Cande W.Z."/>
            <person name="Fulton C."/>
            <person name="Rokhsar D.S."/>
            <person name="Dawson S.C."/>
        </authorList>
    </citation>
    <scope>NUCLEOTIDE SEQUENCE [LARGE SCALE GENOMIC DNA]</scope>
    <source>
        <strain evidence="4 5">NEG-M</strain>
    </source>
</reference>
<dbReference type="InterPro" id="IPR024047">
    <property type="entry name" value="MM3350-like_sf"/>
</dbReference>
<dbReference type="EMBL" id="GG738933">
    <property type="protein sequence ID" value="EFC36298.1"/>
    <property type="molecule type" value="Genomic_DNA"/>
</dbReference>
<name>D2W3P5_NAEGR</name>
<feature type="domain" description="Plasmid pRiA4b Orf3-like" evidence="2">
    <location>
        <begin position="132"/>
        <end position="217"/>
    </location>
</feature>
<feature type="compositionally biased region" description="Low complexity" evidence="1">
    <location>
        <begin position="96"/>
        <end position="106"/>
    </location>
</feature>
<evidence type="ECO:0000313" key="3">
    <source>
        <dbReference type="EMBL" id="EFC35841.1"/>
    </source>
</evidence>
<organism evidence="5">
    <name type="scientific">Naegleria gruberi</name>
    <name type="common">Amoeba</name>
    <dbReference type="NCBI Taxonomy" id="5762"/>
    <lineage>
        <taxon>Eukaryota</taxon>
        <taxon>Discoba</taxon>
        <taxon>Heterolobosea</taxon>
        <taxon>Tetramitia</taxon>
        <taxon>Eutetramitia</taxon>
        <taxon>Vahlkampfiidae</taxon>
        <taxon>Naegleria</taxon>
    </lineage>
</organism>
<dbReference type="Pfam" id="PF07929">
    <property type="entry name" value="PRiA4_ORF3"/>
    <property type="match status" value="1"/>
</dbReference>
<keyword evidence="5" id="KW-1185">Reference proteome</keyword>